<evidence type="ECO:0000313" key="4">
    <source>
        <dbReference type="Proteomes" id="UP000070258"/>
    </source>
</evidence>
<organism evidence="3 4">
    <name type="scientific">Tsukamurella pseudospumae</name>
    <dbReference type="NCBI Taxonomy" id="239498"/>
    <lineage>
        <taxon>Bacteria</taxon>
        <taxon>Bacillati</taxon>
        <taxon>Actinomycetota</taxon>
        <taxon>Actinomycetes</taxon>
        <taxon>Mycobacteriales</taxon>
        <taxon>Tsukamurellaceae</taxon>
        <taxon>Tsukamurella</taxon>
    </lineage>
</organism>
<reference evidence="3" key="1">
    <citation type="submission" date="2016-02" db="EMBL/GenBank/DDBJ databases">
        <authorList>
            <person name="Teng J.L."/>
            <person name="Yang Y."/>
            <person name="Huang Y."/>
            <person name="Guo F."/>
            <person name="Wei W."/>
            <person name="Chen J.H."/>
            <person name="Wong S.Y."/>
            <person name="Lau S.K."/>
            <person name="Woo P.C."/>
        </authorList>
    </citation>
    <scope>NUCLEOTIDE SEQUENCE</scope>
    <source>
        <strain evidence="3">JCM 15929</strain>
    </source>
</reference>
<evidence type="ECO:0000256" key="1">
    <source>
        <dbReference type="SAM" id="MobiDB-lite"/>
    </source>
</evidence>
<dbReference type="Gene3D" id="3.30.1540.10">
    <property type="entry name" value="formyl-coa transferase, domain 3"/>
    <property type="match status" value="1"/>
</dbReference>
<dbReference type="InterPro" id="IPR044855">
    <property type="entry name" value="CoA-Trfase_III_dom3_sf"/>
</dbReference>
<dbReference type="STRING" id="239498.AXK60_13165"/>
<dbReference type="Proteomes" id="UP000070258">
    <property type="component" value="Unassembled WGS sequence"/>
</dbReference>
<dbReference type="EMBL" id="LSRF01000057">
    <property type="protein sequence ID" value="KXP05102.1"/>
    <property type="molecule type" value="Genomic_DNA"/>
</dbReference>
<evidence type="ECO:0000313" key="2">
    <source>
        <dbReference type="EMBL" id="KXO96250.1"/>
    </source>
</evidence>
<comment type="caution">
    <text evidence="3">The sequence shown here is derived from an EMBL/GenBank/DDBJ whole genome shotgun (WGS) entry which is preliminary data.</text>
</comment>
<dbReference type="Gene3D" id="3.40.50.10540">
    <property type="entry name" value="Crotonobetainyl-coa:carnitine coa-transferase, domain 1"/>
    <property type="match status" value="1"/>
</dbReference>
<dbReference type="GO" id="GO:0003824">
    <property type="term" value="F:catalytic activity"/>
    <property type="evidence" value="ECO:0007669"/>
    <property type="project" value="InterPro"/>
</dbReference>
<gene>
    <name evidence="3" type="ORF">AXK60_13165</name>
    <name evidence="2" type="ORF">AXK61_22275</name>
</gene>
<protein>
    <submittedName>
        <fullName evidence="3">Carnitine dehydratase</fullName>
    </submittedName>
</protein>
<sequence length="365" mass="39117">MTDTKQGPLAGLKVVEFAGLGPAPHAAMLLADQGADVVSVQRPGVGVTGLTGKPSGVKRGRTIVEADLKNPDDIATILDLIDRADVIVEGFRPGVMERLGLGPDVVLERNPRIVFARMTGWGQDGPFAQRAGHDMNYLSLTGILHAIGRQGERPVPPLNLVGDFAGGSMFLVFGVLAALYERNTSGKGQVIDVAMVDGASLIGQMQWDFRGQGIWSDERGVNTLDGGAPFYDTYETSDGKYVSVGAIEPQFFAELLTKLDLKQDDLPFQLDQARWPELRAAIGAALKTRTRDEWAEVFFDSDACVAPILTFEEAPKHPHMAARGNLQEVGGAMAPMPAPRFSRTPAGTPAAPSAETTDPATLWRD</sequence>
<dbReference type="PANTHER" id="PTHR48228">
    <property type="entry name" value="SUCCINYL-COA--D-CITRAMALATE COA-TRANSFERASE"/>
    <property type="match status" value="1"/>
</dbReference>
<proteinExistence type="predicted"/>
<evidence type="ECO:0000313" key="3">
    <source>
        <dbReference type="EMBL" id="KXP05102.1"/>
    </source>
</evidence>
<dbReference type="AlphaFoldDB" id="A0A138A3T2"/>
<accession>A0A138A3T2</accession>
<dbReference type="Pfam" id="PF02515">
    <property type="entry name" value="CoA_transf_3"/>
    <property type="match status" value="1"/>
</dbReference>
<name>A0A138A3T2_9ACTN</name>
<dbReference type="Proteomes" id="UP000070409">
    <property type="component" value="Unassembled WGS sequence"/>
</dbReference>
<dbReference type="PANTHER" id="PTHR48228:SF5">
    <property type="entry name" value="ALPHA-METHYLACYL-COA RACEMASE"/>
    <property type="match status" value="1"/>
</dbReference>
<dbReference type="InterPro" id="IPR003673">
    <property type="entry name" value="CoA-Trfase_fam_III"/>
</dbReference>
<dbReference type="OrthoDB" id="9797653at2"/>
<dbReference type="InterPro" id="IPR023606">
    <property type="entry name" value="CoA-Trfase_III_dom_1_sf"/>
</dbReference>
<reference evidence="4" key="3">
    <citation type="submission" date="2016-02" db="EMBL/GenBank/DDBJ databases">
        <authorList>
            <person name="Wen L."/>
            <person name="He K."/>
            <person name="Yang H."/>
        </authorList>
    </citation>
    <scope>NUCLEOTIDE SEQUENCE [LARGE SCALE GENOMIC DNA]</scope>
    <source>
        <strain evidence="4">JCM 15929</strain>
    </source>
</reference>
<feature type="region of interest" description="Disordered" evidence="1">
    <location>
        <begin position="336"/>
        <end position="365"/>
    </location>
</feature>
<reference evidence="2 5" key="2">
    <citation type="submission" date="2016-02" db="EMBL/GenBank/DDBJ databases">
        <authorList>
            <person name="Teng J.L."/>
            <person name="Tang Y."/>
            <person name="Huang Y."/>
            <person name="Guo F."/>
            <person name="Wei W."/>
            <person name="Chen J.H."/>
            <person name="Wong S.Y."/>
            <person name="Lau S.K."/>
            <person name="Woo P.C."/>
        </authorList>
    </citation>
    <scope>NUCLEOTIDE SEQUENCE [LARGE SCALE GENOMIC DNA]</scope>
    <source>
        <strain evidence="2 5">JCM 13375</strain>
    </source>
</reference>
<dbReference type="RefSeq" id="WP_068573186.1">
    <property type="nucleotide sequence ID" value="NZ_LSRE01000018.1"/>
</dbReference>
<dbReference type="EMBL" id="LSRE01000018">
    <property type="protein sequence ID" value="KXO96250.1"/>
    <property type="molecule type" value="Genomic_DNA"/>
</dbReference>
<dbReference type="SUPFAM" id="SSF89796">
    <property type="entry name" value="CoA-transferase family III (CaiB/BaiF)"/>
    <property type="match status" value="1"/>
</dbReference>
<keyword evidence="5" id="KW-1185">Reference proteome</keyword>
<evidence type="ECO:0000313" key="5">
    <source>
        <dbReference type="Proteomes" id="UP000070409"/>
    </source>
</evidence>
<dbReference type="InterPro" id="IPR050509">
    <property type="entry name" value="CoA-transferase_III"/>
</dbReference>